<protein>
    <submittedName>
        <fullName evidence="1">Uncharacterized protein</fullName>
    </submittedName>
</protein>
<proteinExistence type="predicted"/>
<evidence type="ECO:0000313" key="2">
    <source>
        <dbReference type="Proteomes" id="UP001232343"/>
    </source>
</evidence>
<organism evidence="1 2">
    <name type="scientific">Lederbergia wuyishanensis</name>
    <dbReference type="NCBI Taxonomy" id="1347903"/>
    <lineage>
        <taxon>Bacteria</taxon>
        <taxon>Bacillati</taxon>
        <taxon>Bacillota</taxon>
        <taxon>Bacilli</taxon>
        <taxon>Bacillales</taxon>
        <taxon>Bacillaceae</taxon>
        <taxon>Lederbergia</taxon>
    </lineage>
</organism>
<reference evidence="1 2" key="1">
    <citation type="submission" date="2023-07" db="EMBL/GenBank/DDBJ databases">
        <title>Genomic Encyclopedia of Type Strains, Phase IV (KMG-IV): sequencing the most valuable type-strain genomes for metagenomic binning, comparative biology and taxonomic classification.</title>
        <authorList>
            <person name="Goeker M."/>
        </authorList>
    </citation>
    <scope>NUCLEOTIDE SEQUENCE [LARGE SCALE GENOMIC DNA]</scope>
    <source>
        <strain evidence="1 2">DSM 27848</strain>
    </source>
</reference>
<dbReference type="Proteomes" id="UP001232343">
    <property type="component" value="Unassembled WGS sequence"/>
</dbReference>
<dbReference type="EMBL" id="JAUSUO010000007">
    <property type="protein sequence ID" value="MDQ0343943.1"/>
    <property type="molecule type" value="Genomic_DNA"/>
</dbReference>
<gene>
    <name evidence="1" type="ORF">J2S14_002778</name>
</gene>
<evidence type="ECO:0000313" key="1">
    <source>
        <dbReference type="EMBL" id="MDQ0343943.1"/>
    </source>
</evidence>
<name>A0ABU0D6A6_9BACI</name>
<sequence>MYLFKFRNLSKRIIIKVTIFRGEEFEKPARNDELGNEIRPTK</sequence>
<comment type="caution">
    <text evidence="1">The sequence shown here is derived from an EMBL/GenBank/DDBJ whole genome shotgun (WGS) entry which is preliminary data.</text>
</comment>
<accession>A0ABU0D6A6</accession>
<keyword evidence="2" id="KW-1185">Reference proteome</keyword>